<organism evidence="1 2">
    <name type="scientific">Cronartium quercuum f. sp. fusiforme G11</name>
    <dbReference type="NCBI Taxonomy" id="708437"/>
    <lineage>
        <taxon>Eukaryota</taxon>
        <taxon>Fungi</taxon>
        <taxon>Dikarya</taxon>
        <taxon>Basidiomycota</taxon>
        <taxon>Pucciniomycotina</taxon>
        <taxon>Pucciniomycetes</taxon>
        <taxon>Pucciniales</taxon>
        <taxon>Coleosporiaceae</taxon>
        <taxon>Cronartium</taxon>
    </lineage>
</organism>
<reference evidence="1" key="1">
    <citation type="submission" date="2013-11" db="EMBL/GenBank/DDBJ databases">
        <title>Genome sequence of the fusiform rust pathogen reveals effectors for host alternation and coevolution with pine.</title>
        <authorList>
            <consortium name="DOE Joint Genome Institute"/>
            <person name="Smith K."/>
            <person name="Pendleton A."/>
            <person name="Kubisiak T."/>
            <person name="Anderson C."/>
            <person name="Salamov A."/>
            <person name="Aerts A."/>
            <person name="Riley R."/>
            <person name="Clum A."/>
            <person name="Lindquist E."/>
            <person name="Ence D."/>
            <person name="Campbell M."/>
            <person name="Kronenberg Z."/>
            <person name="Feau N."/>
            <person name="Dhillon B."/>
            <person name="Hamelin R."/>
            <person name="Burleigh J."/>
            <person name="Smith J."/>
            <person name="Yandell M."/>
            <person name="Nelson C."/>
            <person name="Grigoriev I."/>
            <person name="Davis J."/>
        </authorList>
    </citation>
    <scope>NUCLEOTIDE SEQUENCE</scope>
    <source>
        <strain evidence="1">G11</strain>
    </source>
</reference>
<protein>
    <submittedName>
        <fullName evidence="1">Uncharacterized protein</fullName>
    </submittedName>
</protein>
<dbReference type="AlphaFoldDB" id="A0A9P6N923"/>
<proteinExistence type="predicted"/>
<dbReference type="EMBL" id="MU167492">
    <property type="protein sequence ID" value="KAG0139982.1"/>
    <property type="molecule type" value="Genomic_DNA"/>
</dbReference>
<name>A0A9P6N923_9BASI</name>
<sequence length="61" mass="6852">MPSSSKILNLDCDEFFILIQSGNNAGKWLCKLCKSKRPFVACPKHCKSDIHQCLVAQEQKA</sequence>
<accession>A0A9P6N923</accession>
<evidence type="ECO:0000313" key="1">
    <source>
        <dbReference type="EMBL" id="KAG0139982.1"/>
    </source>
</evidence>
<dbReference type="Proteomes" id="UP000886653">
    <property type="component" value="Unassembled WGS sequence"/>
</dbReference>
<gene>
    <name evidence="1" type="ORF">CROQUDRAFT_665774</name>
</gene>
<evidence type="ECO:0000313" key="2">
    <source>
        <dbReference type="Proteomes" id="UP000886653"/>
    </source>
</evidence>
<keyword evidence="2" id="KW-1185">Reference proteome</keyword>
<comment type="caution">
    <text evidence="1">The sequence shown here is derived from an EMBL/GenBank/DDBJ whole genome shotgun (WGS) entry which is preliminary data.</text>
</comment>